<dbReference type="PANTHER" id="PTHR40661">
    <property type="match status" value="1"/>
</dbReference>
<dbReference type="SMART" id="SM00530">
    <property type="entry name" value="HTH_XRE"/>
    <property type="match status" value="1"/>
</dbReference>
<evidence type="ECO:0000313" key="5">
    <source>
        <dbReference type="EMBL" id="HIU39424.1"/>
    </source>
</evidence>
<proteinExistence type="predicted"/>
<accession>A0A9D1INU5</accession>
<keyword evidence="3" id="KW-0804">Transcription</keyword>
<sequence length="225" mass="24980">MDEQAIISRIKYLMGELRLRQNAFASRIGSDVSNFSKQLNGKLPLSESFLNKIVVNLGVSKSWLVKGEGVPFGKAVAPLSVTVPCMEERESASGSPVYDIDVTAGSSSREMLFADDRVVGFVNVPGISADCKIVRVSGDSMSPVINNGDYVALREVRDPSIIFWGQIYVVLLEDYRMVKYLRRHADSSMVVLRSANPSYDDIEVARSAIKDLFFVHNIIHIDTRM</sequence>
<dbReference type="GO" id="GO:0003677">
    <property type="term" value="F:DNA binding"/>
    <property type="evidence" value="ECO:0007669"/>
    <property type="project" value="UniProtKB-KW"/>
</dbReference>
<dbReference type="CDD" id="cd06529">
    <property type="entry name" value="S24_LexA-like"/>
    <property type="match status" value="1"/>
</dbReference>
<feature type="domain" description="HTH cro/C1-type" evidence="4">
    <location>
        <begin position="10"/>
        <end position="64"/>
    </location>
</feature>
<evidence type="ECO:0000256" key="3">
    <source>
        <dbReference type="ARBA" id="ARBA00023163"/>
    </source>
</evidence>
<name>A0A9D1INU5_9BACT</name>
<dbReference type="Gene3D" id="1.10.260.40">
    <property type="entry name" value="lambda repressor-like DNA-binding domains"/>
    <property type="match status" value="1"/>
</dbReference>
<evidence type="ECO:0000256" key="1">
    <source>
        <dbReference type="ARBA" id="ARBA00023015"/>
    </source>
</evidence>
<dbReference type="EMBL" id="DVMS01000199">
    <property type="protein sequence ID" value="HIU39424.1"/>
    <property type="molecule type" value="Genomic_DNA"/>
</dbReference>
<dbReference type="InterPro" id="IPR015927">
    <property type="entry name" value="Peptidase_S24_S26A/B/C"/>
</dbReference>
<evidence type="ECO:0000313" key="6">
    <source>
        <dbReference type="Proteomes" id="UP000824076"/>
    </source>
</evidence>
<dbReference type="AlphaFoldDB" id="A0A9D1INU5"/>
<dbReference type="SUPFAM" id="SSF51306">
    <property type="entry name" value="LexA/Signal peptidase"/>
    <property type="match status" value="1"/>
</dbReference>
<reference evidence="5" key="2">
    <citation type="journal article" date="2021" name="PeerJ">
        <title>Extensive microbial diversity within the chicken gut microbiome revealed by metagenomics and culture.</title>
        <authorList>
            <person name="Gilroy R."/>
            <person name="Ravi A."/>
            <person name="Getino M."/>
            <person name="Pursley I."/>
            <person name="Horton D.L."/>
            <person name="Alikhan N.F."/>
            <person name="Baker D."/>
            <person name="Gharbi K."/>
            <person name="Hall N."/>
            <person name="Watson M."/>
            <person name="Adriaenssens E.M."/>
            <person name="Foster-Nyarko E."/>
            <person name="Jarju S."/>
            <person name="Secka A."/>
            <person name="Antonio M."/>
            <person name="Oren A."/>
            <person name="Chaudhuri R.R."/>
            <person name="La Ragione R."/>
            <person name="Hildebrand F."/>
            <person name="Pallen M.J."/>
        </authorList>
    </citation>
    <scope>NUCLEOTIDE SEQUENCE</scope>
    <source>
        <strain evidence="5">17073</strain>
    </source>
</reference>
<dbReference type="SUPFAM" id="SSF47413">
    <property type="entry name" value="lambda repressor-like DNA-binding domains"/>
    <property type="match status" value="1"/>
</dbReference>
<dbReference type="Proteomes" id="UP000824076">
    <property type="component" value="Unassembled WGS sequence"/>
</dbReference>
<keyword evidence="1" id="KW-0805">Transcription regulation</keyword>
<dbReference type="PANTHER" id="PTHR40661:SF1">
    <property type="entry name" value="HTH CRO_C1-TYPE DOMAIN-CONTAINING PROTEIN"/>
    <property type="match status" value="1"/>
</dbReference>
<dbReference type="Pfam" id="PF00717">
    <property type="entry name" value="Peptidase_S24"/>
    <property type="match status" value="1"/>
</dbReference>
<keyword evidence="2" id="KW-0238">DNA-binding</keyword>
<comment type="caution">
    <text evidence="5">The sequence shown here is derived from an EMBL/GenBank/DDBJ whole genome shotgun (WGS) entry which is preliminary data.</text>
</comment>
<dbReference type="InterPro" id="IPR010982">
    <property type="entry name" value="Lambda_DNA-bd_dom_sf"/>
</dbReference>
<evidence type="ECO:0000259" key="4">
    <source>
        <dbReference type="PROSITE" id="PS50943"/>
    </source>
</evidence>
<organism evidence="5 6">
    <name type="scientific">Candidatus Limisoma intestinavium</name>
    <dbReference type="NCBI Taxonomy" id="2840856"/>
    <lineage>
        <taxon>Bacteria</taxon>
        <taxon>Pseudomonadati</taxon>
        <taxon>Bacteroidota</taxon>
        <taxon>Bacteroidia</taxon>
        <taxon>Bacteroidales</taxon>
        <taxon>Candidatus Limisoma</taxon>
    </lineage>
</organism>
<dbReference type="CDD" id="cd00093">
    <property type="entry name" value="HTH_XRE"/>
    <property type="match status" value="1"/>
</dbReference>
<evidence type="ECO:0000256" key="2">
    <source>
        <dbReference type="ARBA" id="ARBA00023125"/>
    </source>
</evidence>
<dbReference type="PROSITE" id="PS50943">
    <property type="entry name" value="HTH_CROC1"/>
    <property type="match status" value="1"/>
</dbReference>
<dbReference type="Gene3D" id="2.10.109.10">
    <property type="entry name" value="Umud Fragment, subunit A"/>
    <property type="match status" value="1"/>
</dbReference>
<protein>
    <submittedName>
        <fullName evidence="5">LexA family transcriptional regulator</fullName>
    </submittedName>
</protein>
<reference evidence="5" key="1">
    <citation type="submission" date="2020-10" db="EMBL/GenBank/DDBJ databases">
        <authorList>
            <person name="Gilroy R."/>
        </authorList>
    </citation>
    <scope>NUCLEOTIDE SEQUENCE</scope>
    <source>
        <strain evidence="5">17073</strain>
    </source>
</reference>
<dbReference type="InterPro" id="IPR001387">
    <property type="entry name" value="Cro/C1-type_HTH"/>
</dbReference>
<dbReference type="InterPro" id="IPR039418">
    <property type="entry name" value="LexA-like"/>
</dbReference>
<dbReference type="InterPro" id="IPR036286">
    <property type="entry name" value="LexA/Signal_pep-like_sf"/>
</dbReference>
<gene>
    <name evidence="5" type="ORF">IAD18_07150</name>
</gene>